<dbReference type="EMBL" id="JASJQH010006977">
    <property type="protein sequence ID" value="KAK9721537.1"/>
    <property type="molecule type" value="Genomic_DNA"/>
</dbReference>
<dbReference type="InterPro" id="IPR045176">
    <property type="entry name" value="Got1"/>
</dbReference>
<gene>
    <name evidence="8" type="primary">GOT1_1</name>
    <name evidence="8" type="ORF">K7432_003343</name>
</gene>
<comment type="caution">
    <text evidence="8">The sequence shown here is derived from an EMBL/GenBank/DDBJ whole genome shotgun (WGS) entry which is preliminary data.</text>
</comment>
<comment type="similarity">
    <text evidence="6">Belongs to the GOT1 family.</text>
</comment>
<dbReference type="PANTHER" id="PTHR21493">
    <property type="entry name" value="CGI-141-RELATED/LIPASE CONTAINING PROTEIN"/>
    <property type="match status" value="1"/>
</dbReference>
<feature type="transmembrane region" description="Helical" evidence="7">
    <location>
        <begin position="9"/>
        <end position="29"/>
    </location>
</feature>
<keyword evidence="9" id="KW-1185">Reference proteome</keyword>
<name>A0ABR2W6B8_9FUNG</name>
<proteinExistence type="inferred from homology"/>
<reference evidence="8 9" key="1">
    <citation type="submission" date="2023-04" db="EMBL/GenBank/DDBJ databases">
        <title>Genome of Basidiobolus ranarum AG-B5.</title>
        <authorList>
            <person name="Stajich J.E."/>
            <person name="Carter-House D."/>
            <person name="Gryganskyi A."/>
        </authorList>
    </citation>
    <scope>NUCLEOTIDE SEQUENCE [LARGE SCALE GENOMIC DNA]</scope>
    <source>
        <strain evidence="8 9">AG-B5</strain>
    </source>
</reference>
<keyword evidence="3 7" id="KW-1133">Transmembrane helix</keyword>
<evidence type="ECO:0000256" key="7">
    <source>
        <dbReference type="SAM" id="Phobius"/>
    </source>
</evidence>
<feature type="transmembrane region" description="Helical" evidence="7">
    <location>
        <begin position="64"/>
        <end position="84"/>
    </location>
</feature>
<feature type="transmembrane region" description="Helical" evidence="7">
    <location>
        <begin position="35"/>
        <end position="52"/>
    </location>
</feature>
<evidence type="ECO:0000256" key="4">
    <source>
        <dbReference type="ARBA" id="ARBA00023034"/>
    </source>
</evidence>
<accession>A0ABR2W6B8</accession>
<protein>
    <submittedName>
        <fullName evidence="8">Golgi Transport</fullName>
    </submittedName>
</protein>
<evidence type="ECO:0000313" key="9">
    <source>
        <dbReference type="Proteomes" id="UP001479436"/>
    </source>
</evidence>
<organism evidence="8 9">
    <name type="scientific">Basidiobolus ranarum</name>
    <dbReference type="NCBI Taxonomy" id="34480"/>
    <lineage>
        <taxon>Eukaryota</taxon>
        <taxon>Fungi</taxon>
        <taxon>Fungi incertae sedis</taxon>
        <taxon>Zoopagomycota</taxon>
        <taxon>Entomophthoromycotina</taxon>
        <taxon>Basidiobolomycetes</taxon>
        <taxon>Basidiobolales</taxon>
        <taxon>Basidiobolaceae</taxon>
        <taxon>Basidiobolus</taxon>
    </lineage>
</organism>
<keyword evidence="4" id="KW-0333">Golgi apparatus</keyword>
<dbReference type="InterPro" id="IPR007305">
    <property type="entry name" value="Vesicle_transpt_Got1/SFT2"/>
</dbReference>
<evidence type="ECO:0000313" key="8">
    <source>
        <dbReference type="EMBL" id="KAK9721537.1"/>
    </source>
</evidence>
<keyword evidence="2 7" id="KW-0812">Transmembrane</keyword>
<sequence>MWLSDSQKIGVGLTAFGGLFMLLGMILLFDAGLLAIGNLFFLAGITLLIGLQKTLGFFAQKSKIRGTVCFLGGICLVLIKWPITGMAIELFGFINLFGDFFPVIFSFLRKLPIIGSLFNLPFISKIVDRASSSSLPV</sequence>
<dbReference type="Pfam" id="PF04178">
    <property type="entry name" value="Got1"/>
    <property type="match status" value="1"/>
</dbReference>
<dbReference type="Proteomes" id="UP001479436">
    <property type="component" value="Unassembled WGS sequence"/>
</dbReference>
<evidence type="ECO:0000256" key="3">
    <source>
        <dbReference type="ARBA" id="ARBA00022989"/>
    </source>
</evidence>
<keyword evidence="5 7" id="KW-0472">Membrane</keyword>
<evidence type="ECO:0000256" key="5">
    <source>
        <dbReference type="ARBA" id="ARBA00023136"/>
    </source>
</evidence>
<dbReference type="PANTHER" id="PTHR21493:SF9">
    <property type="entry name" value="GOLGI TRANSPORT PROTEIN 1-RELATED"/>
    <property type="match status" value="1"/>
</dbReference>
<evidence type="ECO:0000256" key="6">
    <source>
        <dbReference type="ARBA" id="ARBA00025799"/>
    </source>
</evidence>
<comment type="subcellular location">
    <subcellularLocation>
        <location evidence="1">Golgi apparatus membrane</location>
        <topology evidence="1">Multi-pass membrane protein</topology>
    </subcellularLocation>
</comment>
<evidence type="ECO:0000256" key="1">
    <source>
        <dbReference type="ARBA" id="ARBA00004653"/>
    </source>
</evidence>
<evidence type="ECO:0000256" key="2">
    <source>
        <dbReference type="ARBA" id="ARBA00022692"/>
    </source>
</evidence>